<dbReference type="Proteomes" id="UP001139103">
    <property type="component" value="Unassembled WGS sequence"/>
</dbReference>
<dbReference type="PROSITE" id="PS51257">
    <property type="entry name" value="PROKAR_LIPOPROTEIN"/>
    <property type="match status" value="1"/>
</dbReference>
<evidence type="ECO:0000313" key="2">
    <source>
        <dbReference type="Proteomes" id="UP001139103"/>
    </source>
</evidence>
<organism evidence="1 2">
    <name type="scientific">Blastopirellula sediminis</name>
    <dbReference type="NCBI Taxonomy" id="2894196"/>
    <lineage>
        <taxon>Bacteria</taxon>
        <taxon>Pseudomonadati</taxon>
        <taxon>Planctomycetota</taxon>
        <taxon>Planctomycetia</taxon>
        <taxon>Pirellulales</taxon>
        <taxon>Pirellulaceae</taxon>
        <taxon>Blastopirellula</taxon>
    </lineage>
</organism>
<reference evidence="1" key="1">
    <citation type="submission" date="2021-11" db="EMBL/GenBank/DDBJ databases">
        <title>Genome sequence.</title>
        <authorList>
            <person name="Sun Q."/>
        </authorList>
    </citation>
    <scope>NUCLEOTIDE SEQUENCE</scope>
    <source>
        <strain evidence="1">JC732</strain>
    </source>
</reference>
<evidence type="ECO:0000313" key="1">
    <source>
        <dbReference type="EMBL" id="MCC9627068.1"/>
    </source>
</evidence>
<protein>
    <submittedName>
        <fullName evidence="1">Uncharacterized protein</fullName>
    </submittedName>
</protein>
<comment type="caution">
    <text evidence="1">The sequence shown here is derived from an EMBL/GenBank/DDBJ whole genome shotgun (WGS) entry which is preliminary data.</text>
</comment>
<dbReference type="AlphaFoldDB" id="A0A9X1MHA8"/>
<sequence length="145" mass="15163">MLRARFFEGAKPGRLVIAELAIVTALLSVGCDGGGTTTDAVTILMEFQGDSSAATKKYAGKTVRLQVEKVISSGKAGKELEFVTIQGQVGYVVVDATVKDPAEMEKALAIKLGEPAIFEGEPVAGMGEVRGMGALFLKSAKVMPK</sequence>
<dbReference type="RefSeq" id="WP_230214845.1">
    <property type="nucleotide sequence ID" value="NZ_JAJKFT010000002.1"/>
</dbReference>
<keyword evidence="2" id="KW-1185">Reference proteome</keyword>
<proteinExistence type="predicted"/>
<accession>A0A9X1MHA8</accession>
<name>A0A9X1MHA8_9BACT</name>
<gene>
    <name evidence="1" type="ORF">LOC68_01490</name>
</gene>
<dbReference type="EMBL" id="JAJKFT010000002">
    <property type="protein sequence ID" value="MCC9627068.1"/>
    <property type="molecule type" value="Genomic_DNA"/>
</dbReference>